<comment type="similarity">
    <text evidence="1">Belongs to the ABC transporter superfamily.</text>
</comment>
<dbReference type="Proteomes" id="UP000184128">
    <property type="component" value="Unassembled WGS sequence"/>
</dbReference>
<dbReference type="PANTHER" id="PTHR43117:SF4">
    <property type="entry name" value="OSMOPROTECTANT IMPORT ATP-BINDING PROTEIN OSMV"/>
    <property type="match status" value="1"/>
</dbReference>
<evidence type="ECO:0000256" key="4">
    <source>
        <dbReference type="ARBA" id="ARBA00022840"/>
    </source>
</evidence>
<dbReference type="InterPro" id="IPR003593">
    <property type="entry name" value="AAA+_ATPase"/>
</dbReference>
<dbReference type="SUPFAM" id="SSF52540">
    <property type="entry name" value="P-loop containing nucleoside triphosphate hydrolases"/>
    <property type="match status" value="1"/>
</dbReference>
<evidence type="ECO:0000256" key="1">
    <source>
        <dbReference type="ARBA" id="ARBA00005417"/>
    </source>
</evidence>
<evidence type="ECO:0000313" key="7">
    <source>
        <dbReference type="EMBL" id="SHE34033.1"/>
    </source>
</evidence>
<evidence type="ECO:0000259" key="6">
    <source>
        <dbReference type="PROSITE" id="PS50893"/>
    </source>
</evidence>
<dbReference type="Pfam" id="PF00005">
    <property type="entry name" value="ABC_tran"/>
    <property type="match status" value="1"/>
</dbReference>
<feature type="domain" description="ABC transporter" evidence="6">
    <location>
        <begin position="2"/>
        <end position="237"/>
    </location>
</feature>
<evidence type="ECO:0000256" key="5">
    <source>
        <dbReference type="ARBA" id="ARBA00066388"/>
    </source>
</evidence>
<dbReference type="GO" id="GO:0015418">
    <property type="term" value="F:ABC-type quaternary ammonium compound transporting activity"/>
    <property type="evidence" value="ECO:0007669"/>
    <property type="project" value="UniProtKB-EC"/>
</dbReference>
<proteinExistence type="inferred from homology"/>
<sequence length="327" mass="37405">MIKFCDVSKVYDTGKHAVTGLNLNIKDGEFFVLIGPSGCGKTTTLKMINRLIPLTTGYIYVKDKPITEYNIQQLRWNMGYVLQQIALFPNMTVEENIRTVPEMKKWSKDKMKDRVTELLESVDLDAKNYRHRKISELSGGEQQRVGVLRAFAADPDIILMDEPFSALDPISRQNLQEDVAKMHKKWNKTIVFVTHDMQEAMSLGERIALMEKGKIVQVGTPYEIINHPKNDFVRQFLESGNIETAEDQTIQQLIDEKYFSSIESPESTEQMNIVLSPEDSVNELIVALSKETSVFIENRQTQSFWKITNKEVMAYLAANIESRGDAR</sequence>
<dbReference type="EMBL" id="FQUF01000003">
    <property type="protein sequence ID" value="SHE34033.1"/>
    <property type="molecule type" value="Genomic_DNA"/>
</dbReference>
<dbReference type="InterPro" id="IPR003439">
    <property type="entry name" value="ABC_transporter-like_ATP-bd"/>
</dbReference>
<dbReference type="OrthoDB" id="9802264at2"/>
<reference evidence="7 8" key="1">
    <citation type="submission" date="2016-11" db="EMBL/GenBank/DDBJ databases">
        <authorList>
            <person name="Jaros S."/>
            <person name="Januszkiewicz K."/>
            <person name="Wedrychowicz H."/>
        </authorList>
    </citation>
    <scope>NUCLEOTIDE SEQUENCE [LARGE SCALE GENOMIC DNA]</scope>
    <source>
        <strain evidence="7 8">DSM 15692</strain>
    </source>
</reference>
<evidence type="ECO:0000313" key="8">
    <source>
        <dbReference type="Proteomes" id="UP000184128"/>
    </source>
</evidence>
<keyword evidence="4 7" id="KW-0067">ATP-binding</keyword>
<dbReference type="SMART" id="SM00382">
    <property type="entry name" value="AAA"/>
    <property type="match status" value="1"/>
</dbReference>
<dbReference type="Gene3D" id="3.40.50.300">
    <property type="entry name" value="P-loop containing nucleotide triphosphate hydrolases"/>
    <property type="match status" value="1"/>
</dbReference>
<keyword evidence="2" id="KW-0813">Transport</keyword>
<dbReference type="AlphaFoldDB" id="A0A1M4SP62"/>
<evidence type="ECO:0000256" key="2">
    <source>
        <dbReference type="ARBA" id="ARBA00022448"/>
    </source>
</evidence>
<dbReference type="EC" id="7.6.2.9" evidence="5"/>
<dbReference type="GO" id="GO:0005524">
    <property type="term" value="F:ATP binding"/>
    <property type="evidence" value="ECO:0007669"/>
    <property type="project" value="UniProtKB-KW"/>
</dbReference>
<name>A0A1M4SP62_9LACT</name>
<dbReference type="PROSITE" id="PS00211">
    <property type="entry name" value="ABC_TRANSPORTER_1"/>
    <property type="match status" value="1"/>
</dbReference>
<dbReference type="PROSITE" id="PS50893">
    <property type="entry name" value="ABC_TRANSPORTER_2"/>
    <property type="match status" value="1"/>
</dbReference>
<dbReference type="FunFam" id="3.40.50.300:FF:000425">
    <property type="entry name" value="Probable ABC transporter, ATP-binding subunit"/>
    <property type="match status" value="1"/>
</dbReference>
<dbReference type="InterPro" id="IPR027417">
    <property type="entry name" value="P-loop_NTPase"/>
</dbReference>
<dbReference type="STRING" id="1121025.SAMN02745249_00248"/>
<keyword evidence="3" id="KW-0547">Nucleotide-binding</keyword>
<gene>
    <name evidence="7" type="ORF">SAMN02745249_00248</name>
</gene>
<accession>A0A1M4SP62</accession>
<evidence type="ECO:0000256" key="3">
    <source>
        <dbReference type="ARBA" id="ARBA00022741"/>
    </source>
</evidence>
<keyword evidence="8" id="KW-1185">Reference proteome</keyword>
<dbReference type="PANTHER" id="PTHR43117">
    <property type="entry name" value="OSMOPROTECTANT IMPORT ATP-BINDING PROTEIN OSMV"/>
    <property type="match status" value="1"/>
</dbReference>
<dbReference type="GO" id="GO:0016887">
    <property type="term" value="F:ATP hydrolysis activity"/>
    <property type="evidence" value="ECO:0007669"/>
    <property type="project" value="InterPro"/>
</dbReference>
<organism evidence="7 8">
    <name type="scientific">Atopostipes suicloacalis DSM 15692</name>
    <dbReference type="NCBI Taxonomy" id="1121025"/>
    <lineage>
        <taxon>Bacteria</taxon>
        <taxon>Bacillati</taxon>
        <taxon>Bacillota</taxon>
        <taxon>Bacilli</taxon>
        <taxon>Lactobacillales</taxon>
        <taxon>Carnobacteriaceae</taxon>
        <taxon>Atopostipes</taxon>
    </lineage>
</organism>
<protein>
    <recommendedName>
        <fullName evidence="5">ABC-type quaternary amine transporter</fullName>
        <ecNumber evidence="5">7.6.2.9</ecNumber>
    </recommendedName>
</protein>
<dbReference type="RefSeq" id="WP_073294986.1">
    <property type="nucleotide sequence ID" value="NZ_FQUF01000003.1"/>
</dbReference>
<dbReference type="InterPro" id="IPR017871">
    <property type="entry name" value="ABC_transporter-like_CS"/>
</dbReference>